<evidence type="ECO:0000313" key="7">
    <source>
        <dbReference type="Proteomes" id="UP000800981"/>
    </source>
</evidence>
<dbReference type="EMBL" id="JAANNP010000006">
    <property type="protein sequence ID" value="NHC14387.1"/>
    <property type="molecule type" value="Genomic_DNA"/>
</dbReference>
<dbReference type="InterPro" id="IPR029044">
    <property type="entry name" value="Nucleotide-diphossugar_trans"/>
</dbReference>
<keyword evidence="7" id="KW-1185">Reference proteome</keyword>
<dbReference type="CDD" id="cd04186">
    <property type="entry name" value="GT_2_like_c"/>
    <property type="match status" value="1"/>
</dbReference>
<evidence type="ECO:0000256" key="1">
    <source>
        <dbReference type="ARBA" id="ARBA00004776"/>
    </source>
</evidence>
<dbReference type="Pfam" id="PF00535">
    <property type="entry name" value="Glycos_transf_2"/>
    <property type="match status" value="1"/>
</dbReference>
<keyword evidence="4" id="KW-0808">Transferase</keyword>
<organism evidence="6 7">
    <name type="scientific">Motilibacter deserti</name>
    <dbReference type="NCBI Taxonomy" id="2714956"/>
    <lineage>
        <taxon>Bacteria</taxon>
        <taxon>Bacillati</taxon>
        <taxon>Actinomycetota</taxon>
        <taxon>Actinomycetes</taxon>
        <taxon>Motilibacterales</taxon>
        <taxon>Motilibacteraceae</taxon>
        <taxon>Motilibacter</taxon>
    </lineage>
</organism>
<gene>
    <name evidence="6" type="ORF">G9H71_11420</name>
</gene>
<comment type="similarity">
    <text evidence="2">Belongs to the glycosyltransferase 2 family.</text>
</comment>
<comment type="pathway">
    <text evidence="1">Cell wall biogenesis; cell wall polysaccharide biosynthesis.</text>
</comment>
<dbReference type="Gene3D" id="3.90.550.10">
    <property type="entry name" value="Spore Coat Polysaccharide Biosynthesis Protein SpsA, Chain A"/>
    <property type="match status" value="1"/>
</dbReference>
<feature type="domain" description="Glycosyltransferase 2-like" evidence="5">
    <location>
        <begin position="8"/>
        <end position="171"/>
    </location>
</feature>
<proteinExistence type="inferred from homology"/>
<protein>
    <submittedName>
        <fullName evidence="6">Glycosyltransferase family 2 protein</fullName>
    </submittedName>
</protein>
<comment type="caution">
    <text evidence="6">The sequence shown here is derived from an EMBL/GenBank/DDBJ whole genome shotgun (WGS) entry which is preliminary data.</text>
</comment>
<evidence type="ECO:0000256" key="3">
    <source>
        <dbReference type="ARBA" id="ARBA00022676"/>
    </source>
</evidence>
<dbReference type="SUPFAM" id="SSF53448">
    <property type="entry name" value="Nucleotide-diphospho-sugar transferases"/>
    <property type="match status" value="1"/>
</dbReference>
<reference evidence="6 7" key="1">
    <citation type="submission" date="2020-03" db="EMBL/GenBank/DDBJ databases">
        <title>Two novel Motilibacter sp.</title>
        <authorList>
            <person name="Liu S."/>
        </authorList>
    </citation>
    <scope>NUCLEOTIDE SEQUENCE [LARGE SCALE GENOMIC DNA]</scope>
    <source>
        <strain evidence="6 7">E257</strain>
    </source>
</reference>
<name>A0ABX0GXU8_9ACTN</name>
<dbReference type="PANTHER" id="PTHR43179">
    <property type="entry name" value="RHAMNOSYLTRANSFERASE WBBL"/>
    <property type="match status" value="1"/>
</dbReference>
<evidence type="ECO:0000313" key="6">
    <source>
        <dbReference type="EMBL" id="NHC14387.1"/>
    </source>
</evidence>
<sequence length="308" mass="34446">MTGTTRASLIVLNYEGERVLEDCVRSLLADMSDEDELIVVDNASTDGSGVRVAQAYPRVKLVALPENTYIFGLNEGLKVATGKYVAFLNNDMTVDRGFIDGCLDGFTSPEIFAVCPRILELGGAEQGSRTSGKWRGGLIFYTALPHSPEPTDCFFAVGGQSFFDHEKLQEIGSIDPLLRPMYHEDIELSYRAWKRGWVIRYAPDSVVRHVGGHSSRKVFTPTQLRSFVRQNEYLTVWKNVTDTRLLVEHFAALPFRLLVAALKRDMGTLRGFGRAVSRLPELRHARTEARKHMRLTDAAVLARVGAIR</sequence>
<dbReference type="InterPro" id="IPR001173">
    <property type="entry name" value="Glyco_trans_2-like"/>
</dbReference>
<accession>A0ABX0GXU8</accession>
<evidence type="ECO:0000259" key="5">
    <source>
        <dbReference type="Pfam" id="PF00535"/>
    </source>
</evidence>
<dbReference type="RefSeq" id="WP_166281876.1">
    <property type="nucleotide sequence ID" value="NZ_JAANNP010000006.1"/>
</dbReference>
<evidence type="ECO:0000256" key="4">
    <source>
        <dbReference type="ARBA" id="ARBA00022679"/>
    </source>
</evidence>
<keyword evidence="3" id="KW-0328">Glycosyltransferase</keyword>
<dbReference type="PANTHER" id="PTHR43179:SF12">
    <property type="entry name" value="GALACTOFURANOSYLTRANSFERASE GLFT2"/>
    <property type="match status" value="1"/>
</dbReference>
<dbReference type="Proteomes" id="UP000800981">
    <property type="component" value="Unassembled WGS sequence"/>
</dbReference>
<evidence type="ECO:0000256" key="2">
    <source>
        <dbReference type="ARBA" id="ARBA00006739"/>
    </source>
</evidence>